<gene>
    <name evidence="2" type="ORF">LSINAPIS_LOCUS12032</name>
</gene>
<proteinExistence type="predicted"/>
<feature type="compositionally biased region" description="Basic and acidic residues" evidence="1">
    <location>
        <begin position="155"/>
        <end position="164"/>
    </location>
</feature>
<sequence>MPTDYKRNNAKDIVSHEIYDLPAEEVTLRQKCFRDAASSYLNKDCFIFFRAIESKTKLNAHYGFILSNYQPRSTKCTTDRVIPKDMPSDIDDDVGYRDTTHEENLPKDDNTTQEKDIPKDENSTQTNGKQDESSAEANVKPVSVPNNYITVKPRKAPDHYIDDS</sequence>
<organism evidence="2 3">
    <name type="scientific">Leptidea sinapis</name>
    <dbReference type="NCBI Taxonomy" id="189913"/>
    <lineage>
        <taxon>Eukaryota</taxon>
        <taxon>Metazoa</taxon>
        <taxon>Ecdysozoa</taxon>
        <taxon>Arthropoda</taxon>
        <taxon>Hexapoda</taxon>
        <taxon>Insecta</taxon>
        <taxon>Pterygota</taxon>
        <taxon>Neoptera</taxon>
        <taxon>Endopterygota</taxon>
        <taxon>Lepidoptera</taxon>
        <taxon>Glossata</taxon>
        <taxon>Ditrysia</taxon>
        <taxon>Papilionoidea</taxon>
        <taxon>Pieridae</taxon>
        <taxon>Dismorphiinae</taxon>
        <taxon>Leptidea</taxon>
    </lineage>
</organism>
<feature type="region of interest" description="Disordered" evidence="1">
    <location>
        <begin position="73"/>
        <end position="164"/>
    </location>
</feature>
<name>A0A5E4QUM6_9NEOP</name>
<dbReference type="Proteomes" id="UP000324832">
    <property type="component" value="Unassembled WGS sequence"/>
</dbReference>
<reference evidence="2 3" key="1">
    <citation type="submission" date="2017-07" db="EMBL/GenBank/DDBJ databases">
        <authorList>
            <person name="Talla V."/>
            <person name="Backstrom N."/>
        </authorList>
    </citation>
    <scope>NUCLEOTIDE SEQUENCE [LARGE SCALE GENOMIC DNA]</scope>
</reference>
<dbReference type="EMBL" id="FZQP02005510">
    <property type="protein sequence ID" value="VVD01665.1"/>
    <property type="molecule type" value="Genomic_DNA"/>
</dbReference>
<evidence type="ECO:0000313" key="2">
    <source>
        <dbReference type="EMBL" id="VVD01665.1"/>
    </source>
</evidence>
<protein>
    <submittedName>
        <fullName evidence="2">Uncharacterized protein</fullName>
    </submittedName>
</protein>
<accession>A0A5E4QUM6</accession>
<feature type="compositionally biased region" description="Basic and acidic residues" evidence="1">
    <location>
        <begin position="77"/>
        <end position="87"/>
    </location>
</feature>
<evidence type="ECO:0000256" key="1">
    <source>
        <dbReference type="SAM" id="MobiDB-lite"/>
    </source>
</evidence>
<keyword evidence="3" id="KW-1185">Reference proteome</keyword>
<feature type="compositionally biased region" description="Basic and acidic residues" evidence="1">
    <location>
        <begin position="94"/>
        <end position="122"/>
    </location>
</feature>
<dbReference type="AlphaFoldDB" id="A0A5E4QUM6"/>
<evidence type="ECO:0000313" key="3">
    <source>
        <dbReference type="Proteomes" id="UP000324832"/>
    </source>
</evidence>